<dbReference type="EMBL" id="JBICBM010000009">
    <property type="protein sequence ID" value="MFF9884124.1"/>
    <property type="molecule type" value="Genomic_DNA"/>
</dbReference>
<evidence type="ECO:0000313" key="3">
    <source>
        <dbReference type="Proteomes" id="UP001603418"/>
    </source>
</evidence>
<organism evidence="2 3">
    <name type="scientific">Streptomyces eurythermus</name>
    <dbReference type="NCBI Taxonomy" id="42237"/>
    <lineage>
        <taxon>Bacteria</taxon>
        <taxon>Bacillati</taxon>
        <taxon>Actinomycetota</taxon>
        <taxon>Actinomycetes</taxon>
        <taxon>Kitasatosporales</taxon>
        <taxon>Streptomycetaceae</taxon>
        <taxon>Streptomyces</taxon>
    </lineage>
</organism>
<gene>
    <name evidence="2" type="ORF">ACF1HC_21330</name>
</gene>
<reference evidence="2 3" key="1">
    <citation type="submission" date="2024-10" db="EMBL/GenBank/DDBJ databases">
        <title>The Natural Products Discovery Center: Release of the First 8490 Sequenced Strains for Exploring Actinobacteria Biosynthetic Diversity.</title>
        <authorList>
            <person name="Kalkreuter E."/>
            <person name="Kautsar S.A."/>
            <person name="Yang D."/>
            <person name="Bader C.D."/>
            <person name="Teijaro C.N."/>
            <person name="Fluegel L."/>
            <person name="Davis C.M."/>
            <person name="Simpson J.R."/>
            <person name="Lauterbach L."/>
            <person name="Steele A.D."/>
            <person name="Gui C."/>
            <person name="Meng S."/>
            <person name="Li G."/>
            <person name="Viehrig K."/>
            <person name="Ye F."/>
            <person name="Su P."/>
            <person name="Kiefer A.F."/>
            <person name="Nichols A."/>
            <person name="Cepeda A.J."/>
            <person name="Yan W."/>
            <person name="Fan B."/>
            <person name="Jiang Y."/>
            <person name="Adhikari A."/>
            <person name="Zheng C.-J."/>
            <person name="Schuster L."/>
            <person name="Cowan T.M."/>
            <person name="Smanski M.J."/>
            <person name="Chevrette M.G."/>
            <person name="De Carvalho L.P.S."/>
            <person name="Shen B."/>
        </authorList>
    </citation>
    <scope>NUCLEOTIDE SEQUENCE [LARGE SCALE GENOMIC DNA]</scope>
    <source>
        <strain evidence="2 3">NPDC013366</strain>
    </source>
</reference>
<comment type="caution">
    <text evidence="2">The sequence shown here is derived from an EMBL/GenBank/DDBJ whole genome shotgun (WGS) entry which is preliminary data.</text>
</comment>
<protein>
    <recommendedName>
        <fullName evidence="1">CSD domain-containing protein</fullName>
    </recommendedName>
</protein>
<proteinExistence type="predicted"/>
<dbReference type="InterPro" id="IPR002059">
    <property type="entry name" value="CSP_DNA-bd"/>
</dbReference>
<keyword evidence="3" id="KW-1185">Reference proteome</keyword>
<evidence type="ECO:0000259" key="1">
    <source>
        <dbReference type="PROSITE" id="PS51857"/>
    </source>
</evidence>
<evidence type="ECO:0000313" key="2">
    <source>
        <dbReference type="EMBL" id="MFF9884124.1"/>
    </source>
</evidence>
<sequence>MRDALLTWGEQWFPQPMEEQTMPLGRIAVYNDADGVGIITDEDGERRPFSCMETQTTREGQRVAFEVIGAKATNVVAIR</sequence>
<name>A0ABW6Z0Z9_9ACTN</name>
<dbReference type="RefSeq" id="WP_392078464.1">
    <property type="nucleotide sequence ID" value="NZ_JBICBM010000009.1"/>
</dbReference>
<dbReference type="Proteomes" id="UP001603418">
    <property type="component" value="Unassembled WGS sequence"/>
</dbReference>
<accession>A0ABW6Z0Z9</accession>
<feature type="domain" description="CSD" evidence="1">
    <location>
        <begin position="22"/>
        <end position="77"/>
    </location>
</feature>
<dbReference type="PROSITE" id="PS51857">
    <property type="entry name" value="CSD_2"/>
    <property type="match status" value="1"/>
</dbReference>